<feature type="coiled-coil region" evidence="1">
    <location>
        <begin position="5"/>
        <end position="46"/>
    </location>
</feature>
<dbReference type="AlphaFoldDB" id="A0A1W2C794"/>
<keyword evidence="1" id="KW-0175">Coiled coil</keyword>
<dbReference type="STRING" id="1387277.SAMN06295998_106122"/>
<dbReference type="InterPro" id="IPR007236">
    <property type="entry name" value="SlyX"/>
</dbReference>
<evidence type="ECO:0000256" key="2">
    <source>
        <dbReference type="SAM" id="MobiDB-lite"/>
    </source>
</evidence>
<sequence>MPTEIETLQEKLAHMMRALDDLSEVVARQDTEIATLTRRVEMLMQREAGREAEGTGGVVLGDERPPHY</sequence>
<dbReference type="RefSeq" id="WP_412780753.1">
    <property type="nucleotide sequence ID" value="NZ_FWYD01000006.1"/>
</dbReference>
<evidence type="ECO:0000313" key="4">
    <source>
        <dbReference type="Proteomes" id="UP000192330"/>
    </source>
</evidence>
<keyword evidence="4" id="KW-1185">Reference proteome</keyword>
<proteinExistence type="predicted"/>
<reference evidence="3 4" key="1">
    <citation type="submission" date="2017-04" db="EMBL/GenBank/DDBJ databases">
        <authorList>
            <person name="Afonso C.L."/>
            <person name="Miller P.J."/>
            <person name="Scott M.A."/>
            <person name="Spackman E."/>
            <person name="Goraichik I."/>
            <person name="Dimitrov K.M."/>
            <person name="Suarez D.L."/>
            <person name="Swayne D.E."/>
        </authorList>
    </citation>
    <scope>NUCLEOTIDE SEQUENCE [LARGE SCALE GENOMIC DNA]</scope>
    <source>
        <strain evidence="3 4">CGMCC 1.12644</strain>
    </source>
</reference>
<evidence type="ECO:0000313" key="3">
    <source>
        <dbReference type="EMBL" id="SMC81023.1"/>
    </source>
</evidence>
<organism evidence="3 4">
    <name type="scientific">Primorskyibacter flagellatus</name>
    <dbReference type="NCBI Taxonomy" id="1387277"/>
    <lineage>
        <taxon>Bacteria</taxon>
        <taxon>Pseudomonadati</taxon>
        <taxon>Pseudomonadota</taxon>
        <taxon>Alphaproteobacteria</taxon>
        <taxon>Rhodobacterales</taxon>
        <taxon>Roseobacteraceae</taxon>
        <taxon>Primorskyibacter</taxon>
    </lineage>
</organism>
<dbReference type="Proteomes" id="UP000192330">
    <property type="component" value="Unassembled WGS sequence"/>
</dbReference>
<gene>
    <name evidence="3" type="ORF">SAMN06295998_106122</name>
</gene>
<name>A0A1W2C794_9RHOB</name>
<feature type="region of interest" description="Disordered" evidence="2">
    <location>
        <begin position="48"/>
        <end position="68"/>
    </location>
</feature>
<dbReference type="Pfam" id="PF04102">
    <property type="entry name" value="SlyX"/>
    <property type="match status" value="1"/>
</dbReference>
<accession>A0A1W2C794</accession>
<protein>
    <submittedName>
        <fullName evidence="3">SlyX protein</fullName>
    </submittedName>
</protein>
<dbReference type="EMBL" id="FWYD01000006">
    <property type="protein sequence ID" value="SMC81023.1"/>
    <property type="molecule type" value="Genomic_DNA"/>
</dbReference>
<evidence type="ECO:0000256" key="1">
    <source>
        <dbReference type="SAM" id="Coils"/>
    </source>
</evidence>